<dbReference type="PROSITE" id="PS00041">
    <property type="entry name" value="HTH_ARAC_FAMILY_1"/>
    <property type="match status" value="1"/>
</dbReference>
<evidence type="ECO:0000259" key="4">
    <source>
        <dbReference type="PROSITE" id="PS01124"/>
    </source>
</evidence>
<dbReference type="InterPro" id="IPR018060">
    <property type="entry name" value="HTH_AraC"/>
</dbReference>
<protein>
    <submittedName>
        <fullName evidence="5">AraC family transcriptional regulator</fullName>
    </submittedName>
</protein>
<evidence type="ECO:0000256" key="3">
    <source>
        <dbReference type="ARBA" id="ARBA00023163"/>
    </source>
</evidence>
<dbReference type="PANTHER" id="PTHR43280">
    <property type="entry name" value="ARAC-FAMILY TRANSCRIPTIONAL REGULATOR"/>
    <property type="match status" value="1"/>
</dbReference>
<dbReference type="AlphaFoldDB" id="A0A4R5K890"/>
<dbReference type="Pfam" id="PF02311">
    <property type="entry name" value="AraC_binding"/>
    <property type="match status" value="1"/>
</dbReference>
<keyword evidence="3" id="KW-0804">Transcription</keyword>
<proteinExistence type="predicted"/>
<name>A0A4R5K890_9BACL</name>
<dbReference type="GO" id="GO:0003700">
    <property type="term" value="F:DNA-binding transcription factor activity"/>
    <property type="evidence" value="ECO:0007669"/>
    <property type="project" value="InterPro"/>
</dbReference>
<dbReference type="InterPro" id="IPR014710">
    <property type="entry name" value="RmlC-like_jellyroll"/>
</dbReference>
<comment type="caution">
    <text evidence="5">The sequence shown here is derived from an EMBL/GenBank/DDBJ whole genome shotgun (WGS) entry which is preliminary data.</text>
</comment>
<dbReference type="InterPro" id="IPR003313">
    <property type="entry name" value="AraC-bd"/>
</dbReference>
<evidence type="ECO:0000313" key="5">
    <source>
        <dbReference type="EMBL" id="TDF89799.1"/>
    </source>
</evidence>
<dbReference type="Gene3D" id="2.60.120.10">
    <property type="entry name" value="Jelly Rolls"/>
    <property type="match status" value="1"/>
</dbReference>
<feature type="domain" description="HTH araC/xylS-type" evidence="4">
    <location>
        <begin position="181"/>
        <end position="279"/>
    </location>
</feature>
<dbReference type="Gene3D" id="1.10.10.60">
    <property type="entry name" value="Homeodomain-like"/>
    <property type="match status" value="2"/>
</dbReference>
<keyword evidence="6" id="KW-1185">Reference proteome</keyword>
<dbReference type="SUPFAM" id="SSF51215">
    <property type="entry name" value="Regulatory protein AraC"/>
    <property type="match status" value="1"/>
</dbReference>
<evidence type="ECO:0000256" key="1">
    <source>
        <dbReference type="ARBA" id="ARBA00023015"/>
    </source>
</evidence>
<dbReference type="SMART" id="SM00342">
    <property type="entry name" value="HTH_ARAC"/>
    <property type="match status" value="1"/>
</dbReference>
<dbReference type="Pfam" id="PF12833">
    <property type="entry name" value="HTH_18"/>
    <property type="match status" value="1"/>
</dbReference>
<evidence type="ECO:0000256" key="2">
    <source>
        <dbReference type="ARBA" id="ARBA00023125"/>
    </source>
</evidence>
<dbReference type="GO" id="GO:0043565">
    <property type="term" value="F:sequence-specific DNA binding"/>
    <property type="evidence" value="ECO:0007669"/>
    <property type="project" value="InterPro"/>
</dbReference>
<organism evidence="5 6">
    <name type="scientific">Paenibacillus piri</name>
    <dbReference type="NCBI Taxonomy" id="2547395"/>
    <lineage>
        <taxon>Bacteria</taxon>
        <taxon>Bacillati</taxon>
        <taxon>Bacillota</taxon>
        <taxon>Bacilli</taxon>
        <taxon>Bacillales</taxon>
        <taxon>Paenibacillaceae</taxon>
        <taxon>Paenibacillus</taxon>
    </lineage>
</organism>
<keyword evidence="2" id="KW-0238">DNA-binding</keyword>
<dbReference type="RefSeq" id="WP_133236812.1">
    <property type="nucleotide sequence ID" value="NZ_SMRT01000035.1"/>
</dbReference>
<dbReference type="OrthoDB" id="9816335at2"/>
<dbReference type="InterPro" id="IPR009057">
    <property type="entry name" value="Homeodomain-like_sf"/>
</dbReference>
<evidence type="ECO:0000313" key="6">
    <source>
        <dbReference type="Proteomes" id="UP000295636"/>
    </source>
</evidence>
<dbReference type="PROSITE" id="PS01124">
    <property type="entry name" value="HTH_ARAC_FAMILY_2"/>
    <property type="match status" value="1"/>
</dbReference>
<dbReference type="InterPro" id="IPR037923">
    <property type="entry name" value="HTH-like"/>
</dbReference>
<dbReference type="EMBL" id="SMRT01000035">
    <property type="protein sequence ID" value="TDF89799.1"/>
    <property type="molecule type" value="Genomic_DNA"/>
</dbReference>
<dbReference type="Proteomes" id="UP000295636">
    <property type="component" value="Unassembled WGS sequence"/>
</dbReference>
<sequence>MPEIPCDRTPPFSISYANEREIGNKPAIHHYHDAFEFDFFVKADLQIFVRDHTYTIGEGDFFFINEYDIHRIFYHPSRAYTRYVINFSKDFIQGVLRETGLEPALEWMVTQGPRKVETKPEQRSRVISLLDSLVAAYDRILRTGDPLAQAKVKLNLPLLLIQFKELAEVQSPPTAYNPHIKELTRFIDENFSSPITLGQLQNEFRLSKYYISHLFKETTHLTVFEYVLHRRIVEAKKLLEHTELPIIQVAMSCGFNNLQHFYRIFRRHVNQTPLQHRKSLR</sequence>
<reference evidence="5 6" key="1">
    <citation type="submission" date="2019-03" db="EMBL/GenBank/DDBJ databases">
        <title>This is whole genome sequence of Paenibacillus sp MS74 strain.</title>
        <authorList>
            <person name="Trinh H.N."/>
        </authorList>
    </citation>
    <scope>NUCLEOTIDE SEQUENCE [LARGE SCALE GENOMIC DNA]</scope>
    <source>
        <strain evidence="5 6">MS74</strain>
    </source>
</reference>
<dbReference type="PANTHER" id="PTHR43280:SF2">
    <property type="entry name" value="HTH-TYPE TRANSCRIPTIONAL REGULATOR EXSA"/>
    <property type="match status" value="1"/>
</dbReference>
<keyword evidence="1" id="KW-0805">Transcription regulation</keyword>
<gene>
    <name evidence="5" type="ORF">E1757_34405</name>
</gene>
<dbReference type="SUPFAM" id="SSF46689">
    <property type="entry name" value="Homeodomain-like"/>
    <property type="match status" value="2"/>
</dbReference>
<dbReference type="InterPro" id="IPR018062">
    <property type="entry name" value="HTH_AraC-typ_CS"/>
</dbReference>
<accession>A0A4R5K890</accession>